<dbReference type="GO" id="GO:0008757">
    <property type="term" value="F:S-adenosylmethionine-dependent methyltransferase activity"/>
    <property type="evidence" value="ECO:0007669"/>
    <property type="project" value="InterPro"/>
</dbReference>
<reference evidence="3 4" key="1">
    <citation type="submission" date="2019-04" db="EMBL/GenBank/DDBJ databases">
        <title>Genome of a novel bacterium Candidatus Jettenia ecosi reconstructed from metagenome of an anammox bioreactor.</title>
        <authorList>
            <person name="Mardanov A.V."/>
            <person name="Beletsky A.V."/>
            <person name="Ravin N.V."/>
            <person name="Botchkova E.A."/>
            <person name="Litti Y.V."/>
            <person name="Nozhevnikova A.N."/>
        </authorList>
    </citation>
    <scope>NUCLEOTIDE SEQUENCE [LARGE SCALE GENOMIC DNA]</scope>
    <source>
        <strain evidence="3">J2</strain>
    </source>
</reference>
<keyword evidence="3" id="KW-0489">Methyltransferase</keyword>
<dbReference type="AlphaFoldDB" id="A0A533QAU3"/>
<dbReference type="GO" id="GO:0032259">
    <property type="term" value="P:methylation"/>
    <property type="evidence" value="ECO:0007669"/>
    <property type="project" value="UniProtKB-KW"/>
</dbReference>
<dbReference type="EMBL" id="SULG01000035">
    <property type="protein sequence ID" value="TLD41828.1"/>
    <property type="molecule type" value="Genomic_DNA"/>
</dbReference>
<name>A0A533QAU3_9BACT</name>
<keyword evidence="1 3" id="KW-0808">Transferase</keyword>
<comment type="caution">
    <text evidence="3">The sequence shown here is derived from an EMBL/GenBank/DDBJ whole genome shotgun (WGS) entry which is preliminary data.</text>
</comment>
<feature type="domain" description="Methyltransferase type 11" evidence="2">
    <location>
        <begin position="69"/>
        <end position="164"/>
    </location>
</feature>
<dbReference type="Pfam" id="PF08241">
    <property type="entry name" value="Methyltransf_11"/>
    <property type="match status" value="1"/>
</dbReference>
<evidence type="ECO:0000256" key="1">
    <source>
        <dbReference type="ARBA" id="ARBA00022679"/>
    </source>
</evidence>
<dbReference type="PANTHER" id="PTHR44068:SF11">
    <property type="entry name" value="GERANYL DIPHOSPHATE 2-C-METHYLTRANSFERASE"/>
    <property type="match status" value="1"/>
</dbReference>
<protein>
    <submittedName>
        <fullName evidence="3">Methyltransferase domain</fullName>
    </submittedName>
</protein>
<dbReference type="SUPFAM" id="SSF53335">
    <property type="entry name" value="S-adenosyl-L-methionine-dependent methyltransferases"/>
    <property type="match status" value="1"/>
</dbReference>
<dbReference type="InterPro" id="IPR050447">
    <property type="entry name" value="Erg6_SMT_methyltransf"/>
</dbReference>
<accession>A0A533QAU3</accession>
<evidence type="ECO:0000259" key="2">
    <source>
        <dbReference type="Pfam" id="PF08241"/>
    </source>
</evidence>
<gene>
    <name evidence="3" type="ORF">JETT_1918</name>
</gene>
<evidence type="ECO:0000313" key="4">
    <source>
        <dbReference type="Proteomes" id="UP000319783"/>
    </source>
</evidence>
<dbReference type="CDD" id="cd02440">
    <property type="entry name" value="AdoMet_MTases"/>
    <property type="match status" value="1"/>
</dbReference>
<dbReference type="InterPro" id="IPR013216">
    <property type="entry name" value="Methyltransf_11"/>
</dbReference>
<sequence>MDTRTFHDPEEYKKQAQKHWMSAPRGSNYSAKELMSSEFFEEVERHRYCTHPWILENIKRFDLKGKKVLEIGFGMGTDHLSLAKQGGIMHGVDLTPRNLEIIRKRFEIYGLKSELLVSDAENLPYDDNLFDVVYSFGVIHHSPDTQRVISEIHRVLKPGGKCWITVYHKNSIFFWWSVFLIDWVFKGGFRRESLKGRLSRIEYPNDNPNIVVHLYTRKKFAAMFSIAGFHKIQSSINHLIADDIASLGKYIPRKILERLAKKFGWYVIIEAVK</sequence>
<organism evidence="3 4">
    <name type="scientific">Candidatus Jettenia ecosi</name>
    <dbReference type="NCBI Taxonomy" id="2494326"/>
    <lineage>
        <taxon>Bacteria</taxon>
        <taxon>Pseudomonadati</taxon>
        <taxon>Planctomycetota</taxon>
        <taxon>Candidatus Brocadiia</taxon>
        <taxon>Candidatus Brocadiales</taxon>
        <taxon>Candidatus Brocadiaceae</taxon>
        <taxon>Candidatus Jettenia</taxon>
    </lineage>
</organism>
<dbReference type="InterPro" id="IPR029063">
    <property type="entry name" value="SAM-dependent_MTases_sf"/>
</dbReference>
<evidence type="ECO:0000313" key="3">
    <source>
        <dbReference type="EMBL" id="TLD41828.1"/>
    </source>
</evidence>
<dbReference type="PANTHER" id="PTHR44068">
    <property type="entry name" value="ZGC:194242"/>
    <property type="match status" value="1"/>
</dbReference>
<dbReference type="Gene3D" id="3.40.50.150">
    <property type="entry name" value="Vaccinia Virus protein VP39"/>
    <property type="match status" value="1"/>
</dbReference>
<proteinExistence type="predicted"/>
<dbReference type="Proteomes" id="UP000319783">
    <property type="component" value="Unassembled WGS sequence"/>
</dbReference>